<evidence type="ECO:0000313" key="1">
    <source>
        <dbReference type="EMBL" id="MPM16299.1"/>
    </source>
</evidence>
<gene>
    <name evidence="1" type="ORF">SDC9_62677</name>
</gene>
<accession>A0A644XJM2</accession>
<reference evidence="1" key="1">
    <citation type="submission" date="2019-08" db="EMBL/GenBank/DDBJ databases">
        <authorList>
            <person name="Kucharzyk K."/>
            <person name="Murdoch R.W."/>
            <person name="Higgins S."/>
            <person name="Loffler F."/>
        </authorList>
    </citation>
    <scope>NUCLEOTIDE SEQUENCE</scope>
</reference>
<sequence>MLERCEPAKVGRVALLVDNRPCRLREETRHRVVPDLIVRGLKISDLVISGRRHNDVLWRKIIHADTVILPHELFEERERGGIHVRSLAGVPSELRKLVGSAV</sequence>
<proteinExistence type="predicted"/>
<organism evidence="1">
    <name type="scientific">bioreactor metagenome</name>
    <dbReference type="NCBI Taxonomy" id="1076179"/>
    <lineage>
        <taxon>unclassified sequences</taxon>
        <taxon>metagenomes</taxon>
        <taxon>ecological metagenomes</taxon>
    </lineage>
</organism>
<protein>
    <submittedName>
        <fullName evidence="1">Uncharacterized protein</fullName>
    </submittedName>
</protein>
<dbReference type="EMBL" id="VSSQ01002586">
    <property type="protein sequence ID" value="MPM16299.1"/>
    <property type="molecule type" value="Genomic_DNA"/>
</dbReference>
<dbReference type="AlphaFoldDB" id="A0A644XJM2"/>
<comment type="caution">
    <text evidence="1">The sequence shown here is derived from an EMBL/GenBank/DDBJ whole genome shotgun (WGS) entry which is preliminary data.</text>
</comment>
<name>A0A644XJM2_9ZZZZ</name>